<dbReference type="EMBL" id="NRJG01000097">
    <property type="protein sequence ID" value="RIY37079.1"/>
    <property type="molecule type" value="Genomic_DNA"/>
</dbReference>
<dbReference type="CDD" id="cd06261">
    <property type="entry name" value="TM_PBP2"/>
    <property type="match status" value="1"/>
</dbReference>
<dbReference type="InterPro" id="IPR043429">
    <property type="entry name" value="ArtM/GltK/GlnP/TcyL/YhdX-like"/>
</dbReference>
<feature type="transmembrane region" description="Helical" evidence="11">
    <location>
        <begin position="191"/>
        <end position="215"/>
    </location>
</feature>
<dbReference type="InterPro" id="IPR010065">
    <property type="entry name" value="AA_ABC_transptr_permease_3TM"/>
</dbReference>
<evidence type="ECO:0000256" key="2">
    <source>
        <dbReference type="ARBA" id="ARBA00010072"/>
    </source>
</evidence>
<dbReference type="InterPro" id="IPR035906">
    <property type="entry name" value="MetI-like_sf"/>
</dbReference>
<evidence type="ECO:0000256" key="7">
    <source>
        <dbReference type="ARBA" id="ARBA00022970"/>
    </source>
</evidence>
<comment type="caution">
    <text evidence="13">The sequence shown here is derived from an EMBL/GenBank/DDBJ whole genome shotgun (WGS) entry which is preliminary data.</text>
</comment>
<accession>A0A3A1YII8</accession>
<comment type="similarity">
    <text evidence="2">Belongs to the binding-protein-dependent transport system permease family. HisMQ subfamily.</text>
</comment>
<feature type="domain" description="ABC transmembrane type-1" evidence="12">
    <location>
        <begin position="16"/>
        <end position="212"/>
    </location>
</feature>
<evidence type="ECO:0000259" key="12">
    <source>
        <dbReference type="PROSITE" id="PS50928"/>
    </source>
</evidence>
<evidence type="ECO:0000256" key="6">
    <source>
        <dbReference type="ARBA" id="ARBA00022692"/>
    </source>
</evidence>
<gene>
    <name evidence="13" type="ORF">CKF58_05490</name>
</gene>
<keyword evidence="8 11" id="KW-1133">Transmembrane helix</keyword>
<keyword evidence="9 11" id="KW-0472">Membrane</keyword>
<comment type="subcellular location">
    <subcellularLocation>
        <location evidence="1">Cell inner membrane</location>
        <topology evidence="1">Multi-pass membrane protein</topology>
    </subcellularLocation>
    <subcellularLocation>
        <location evidence="11">Cell membrane</location>
        <topology evidence="11">Multi-pass membrane protein</topology>
    </subcellularLocation>
</comment>
<proteinExistence type="inferred from homology"/>
<feature type="transmembrane region" description="Helical" evidence="11">
    <location>
        <begin position="94"/>
        <end position="117"/>
    </location>
</feature>
<dbReference type="SUPFAM" id="SSF161098">
    <property type="entry name" value="MetI-like"/>
    <property type="match status" value="1"/>
</dbReference>
<keyword evidence="4" id="KW-1003">Cell membrane</keyword>
<keyword evidence="14" id="KW-1185">Reference proteome</keyword>
<dbReference type="GO" id="GO:0043190">
    <property type="term" value="C:ATP-binding cassette (ABC) transporter complex"/>
    <property type="evidence" value="ECO:0007669"/>
    <property type="project" value="InterPro"/>
</dbReference>
<protein>
    <recommendedName>
        <fullName evidence="10">Arginine ABC transporter permease protein ArtM</fullName>
    </recommendedName>
</protein>
<evidence type="ECO:0000256" key="1">
    <source>
        <dbReference type="ARBA" id="ARBA00004429"/>
    </source>
</evidence>
<dbReference type="PROSITE" id="PS50928">
    <property type="entry name" value="ABC_TM1"/>
    <property type="match status" value="1"/>
</dbReference>
<dbReference type="RefSeq" id="WP_119531779.1">
    <property type="nucleotide sequence ID" value="NZ_JBHSSP010000001.1"/>
</dbReference>
<dbReference type="Proteomes" id="UP000265916">
    <property type="component" value="Unassembled WGS sequence"/>
</dbReference>
<dbReference type="PANTHER" id="PTHR30614:SF10">
    <property type="entry name" value="ARGININE ABC TRANSPORTER PERMEASE PROTEIN ARTM"/>
    <property type="match status" value="1"/>
</dbReference>
<evidence type="ECO:0000256" key="11">
    <source>
        <dbReference type="RuleBase" id="RU363032"/>
    </source>
</evidence>
<evidence type="ECO:0000256" key="10">
    <source>
        <dbReference type="ARBA" id="ARBA00040319"/>
    </source>
</evidence>
<dbReference type="GO" id="GO:0022857">
    <property type="term" value="F:transmembrane transporter activity"/>
    <property type="evidence" value="ECO:0007669"/>
    <property type="project" value="InterPro"/>
</dbReference>
<dbReference type="Pfam" id="PF00528">
    <property type="entry name" value="BPD_transp_1"/>
    <property type="match status" value="1"/>
</dbReference>
<feature type="transmembrane region" description="Helical" evidence="11">
    <location>
        <begin position="20"/>
        <end position="42"/>
    </location>
</feature>
<feature type="transmembrane region" description="Helical" evidence="11">
    <location>
        <begin position="54"/>
        <end position="74"/>
    </location>
</feature>
<evidence type="ECO:0000256" key="9">
    <source>
        <dbReference type="ARBA" id="ARBA00023136"/>
    </source>
</evidence>
<keyword evidence="6 11" id="KW-0812">Transmembrane</keyword>
<dbReference type="Gene3D" id="1.10.3720.10">
    <property type="entry name" value="MetI-like"/>
    <property type="match status" value="1"/>
</dbReference>
<evidence type="ECO:0000313" key="13">
    <source>
        <dbReference type="EMBL" id="RIY37079.1"/>
    </source>
</evidence>
<organism evidence="13 14">
    <name type="scientific">Psittacicella hinzii</name>
    <dbReference type="NCBI Taxonomy" id="2028575"/>
    <lineage>
        <taxon>Bacteria</taxon>
        <taxon>Pseudomonadati</taxon>
        <taxon>Pseudomonadota</taxon>
        <taxon>Gammaproteobacteria</taxon>
        <taxon>Pasteurellales</taxon>
        <taxon>Psittacicellaceae</taxon>
        <taxon>Psittacicella</taxon>
    </lineage>
</organism>
<feature type="transmembrane region" description="Helical" evidence="11">
    <location>
        <begin position="158"/>
        <end position="179"/>
    </location>
</feature>
<dbReference type="GO" id="GO:0006865">
    <property type="term" value="P:amino acid transport"/>
    <property type="evidence" value="ECO:0007669"/>
    <property type="project" value="UniProtKB-KW"/>
</dbReference>
<evidence type="ECO:0000313" key="14">
    <source>
        <dbReference type="Proteomes" id="UP000265916"/>
    </source>
</evidence>
<evidence type="ECO:0000256" key="4">
    <source>
        <dbReference type="ARBA" id="ARBA00022475"/>
    </source>
</evidence>
<dbReference type="PANTHER" id="PTHR30614">
    <property type="entry name" value="MEMBRANE COMPONENT OF AMINO ACID ABC TRANSPORTER"/>
    <property type="match status" value="1"/>
</dbReference>
<evidence type="ECO:0000256" key="5">
    <source>
        <dbReference type="ARBA" id="ARBA00022519"/>
    </source>
</evidence>
<dbReference type="AlphaFoldDB" id="A0A3A1YII8"/>
<sequence length="224" mass="25166">MLQDYLDALQNIAQGIPTTLLITLGGLITAFIVALICTTLKFIGPKPVGKVIDFYVLCFSGTPLLFQYFIFYYSPTQFSSLEGTWLLDLFSNTWFVAILTCGLNSGAYTTIIFSGAVKNIDRGQWEVCKSMGLSKFQTYKLLFPYGLRRVLPTYSNEVVLLFKGTSLVSMITVTDIFGYAKNYYGETYDAITAFISAGIIYLIISMILTLSLRLIEKHWLKYAI</sequence>
<keyword evidence="7" id="KW-0029">Amino-acid transport</keyword>
<dbReference type="NCBIfam" id="TIGR01726">
    <property type="entry name" value="HEQRo_perm_3TM"/>
    <property type="match status" value="1"/>
</dbReference>
<keyword evidence="3 11" id="KW-0813">Transport</keyword>
<dbReference type="OrthoDB" id="4404959at2"/>
<dbReference type="InterPro" id="IPR000515">
    <property type="entry name" value="MetI-like"/>
</dbReference>
<evidence type="ECO:0000256" key="3">
    <source>
        <dbReference type="ARBA" id="ARBA00022448"/>
    </source>
</evidence>
<reference evidence="13 14" key="1">
    <citation type="submission" date="2017-08" db="EMBL/GenBank/DDBJ databases">
        <title>Reclassification of Bisgaard taxon 37 and 44.</title>
        <authorList>
            <person name="Christensen H."/>
        </authorList>
    </citation>
    <scope>NUCLEOTIDE SEQUENCE [LARGE SCALE GENOMIC DNA]</scope>
    <source>
        <strain evidence="13 14">111</strain>
    </source>
</reference>
<keyword evidence="5" id="KW-0997">Cell inner membrane</keyword>
<name>A0A3A1YII8_9GAMM</name>
<evidence type="ECO:0000256" key="8">
    <source>
        <dbReference type="ARBA" id="ARBA00022989"/>
    </source>
</evidence>